<name>M1WRF5_PSEP2</name>
<feature type="transmembrane region" description="Helical" evidence="1">
    <location>
        <begin position="21"/>
        <end position="46"/>
    </location>
</feature>
<dbReference type="eggNOG" id="COG0671">
    <property type="taxonomic scope" value="Bacteria"/>
</dbReference>
<organism evidence="3 4">
    <name type="scientific">Pseudodesulfovibrio piezophilus (strain DSM 21447 / JCM 15486 / C1TLV30)</name>
    <name type="common">Desulfovibrio piezophilus</name>
    <dbReference type="NCBI Taxonomy" id="1322246"/>
    <lineage>
        <taxon>Bacteria</taxon>
        <taxon>Pseudomonadati</taxon>
        <taxon>Thermodesulfobacteriota</taxon>
        <taxon>Desulfovibrionia</taxon>
        <taxon>Desulfovibrionales</taxon>
        <taxon>Desulfovibrionaceae</taxon>
    </lineage>
</organism>
<dbReference type="CDD" id="cd01610">
    <property type="entry name" value="PAP2_like"/>
    <property type="match status" value="1"/>
</dbReference>
<keyword evidence="1" id="KW-0472">Membrane</keyword>
<feature type="transmembrane region" description="Helical" evidence="1">
    <location>
        <begin position="163"/>
        <end position="183"/>
    </location>
</feature>
<dbReference type="SUPFAM" id="SSF48317">
    <property type="entry name" value="Acid phosphatase/Vanadium-dependent haloperoxidase"/>
    <property type="match status" value="1"/>
</dbReference>
<feature type="transmembrane region" description="Helical" evidence="1">
    <location>
        <begin position="189"/>
        <end position="212"/>
    </location>
</feature>
<dbReference type="Pfam" id="PF01569">
    <property type="entry name" value="PAP2"/>
    <property type="match status" value="1"/>
</dbReference>
<dbReference type="InterPro" id="IPR000326">
    <property type="entry name" value="PAP2/HPO"/>
</dbReference>
<dbReference type="Proteomes" id="UP000011724">
    <property type="component" value="Chromosome"/>
</dbReference>
<dbReference type="Gene3D" id="1.20.144.10">
    <property type="entry name" value="Phosphatidic acid phosphatase type 2/haloperoxidase"/>
    <property type="match status" value="2"/>
</dbReference>
<dbReference type="BioCyc" id="DPIE1322246:BN4_RS05255-MONOMER"/>
<dbReference type="AlphaFoldDB" id="M1WRF5"/>
<sequence length="217" mass="24697">MPWITYKTRMRNDLLKHWCIFSSPLLLMLLALWIGIGPEANIAVFFHDHRATHPLLKGILTFVTDWSNPAFYVLYAGMLMRAFRSNNTEKKRYLCILFSVQFVVSALCVHFIKFTVGRPRPGQGTYFEPMTARGSYHSLPSGHTSEITGWALPLAFRQKRHWLTCFLALFIGLVGFSRVYLGWHHPSDVFFGWLLGSFVGFATSVITASSLFKGKAA</sequence>
<feature type="transmembrane region" description="Helical" evidence="1">
    <location>
        <begin position="95"/>
        <end position="116"/>
    </location>
</feature>
<keyword evidence="4" id="KW-1185">Reference proteome</keyword>
<evidence type="ECO:0000259" key="2">
    <source>
        <dbReference type="SMART" id="SM00014"/>
    </source>
</evidence>
<gene>
    <name evidence="3" type="ordered locus">BN4_11040</name>
</gene>
<dbReference type="InterPro" id="IPR036938">
    <property type="entry name" value="PAP2/HPO_sf"/>
</dbReference>
<evidence type="ECO:0000313" key="4">
    <source>
        <dbReference type="Proteomes" id="UP000011724"/>
    </source>
</evidence>
<dbReference type="SMART" id="SM00014">
    <property type="entry name" value="acidPPc"/>
    <property type="match status" value="1"/>
</dbReference>
<dbReference type="STRING" id="1322246.BN4_11040"/>
<keyword evidence="1" id="KW-1133">Transmembrane helix</keyword>
<keyword evidence="1" id="KW-0812">Transmembrane</keyword>
<dbReference type="KEGG" id="dpi:BN4_11040"/>
<dbReference type="EMBL" id="FO203427">
    <property type="protein sequence ID" value="CCH48277.1"/>
    <property type="molecule type" value="Genomic_DNA"/>
</dbReference>
<evidence type="ECO:0000256" key="1">
    <source>
        <dbReference type="SAM" id="Phobius"/>
    </source>
</evidence>
<feature type="transmembrane region" description="Helical" evidence="1">
    <location>
        <begin position="66"/>
        <end position="83"/>
    </location>
</feature>
<evidence type="ECO:0000313" key="3">
    <source>
        <dbReference type="EMBL" id="CCH48277.1"/>
    </source>
</evidence>
<reference evidence="4" key="2">
    <citation type="journal article" date="2013" name="Stand. Genomic Sci.">
        <title>Complete genome sequence of Desulfocapsa sulfexigens, a marine deltaproteobacterium specialized in disproportionating inorganic sulfur compounds.</title>
        <authorList>
            <person name="Finster K.W."/>
            <person name="Kjeldsen K.U."/>
            <person name="Kube M."/>
            <person name="Reinhardt R."/>
            <person name="Mussmann M."/>
            <person name="Amann R."/>
            <person name="Schreiber L."/>
        </authorList>
    </citation>
    <scope>NUCLEOTIDE SEQUENCE [LARGE SCALE GENOMIC DNA]</scope>
    <source>
        <strain evidence="4">DSM 10523 / SB164P1</strain>
    </source>
</reference>
<protein>
    <submittedName>
        <fullName evidence="3">Phosphoesterase PA-phosphatase related protein</fullName>
    </submittedName>
</protein>
<accession>M1WRF5</accession>
<dbReference type="PANTHER" id="PTHR14969:SF13">
    <property type="entry name" value="AT30094P"/>
    <property type="match status" value="1"/>
</dbReference>
<proteinExistence type="predicted"/>
<dbReference type="PANTHER" id="PTHR14969">
    <property type="entry name" value="SPHINGOSINE-1-PHOSPHATE PHOSPHOHYDROLASE"/>
    <property type="match status" value="1"/>
</dbReference>
<dbReference type="HOGENOM" id="CLU_1330156_0_0_7"/>
<dbReference type="PATRIC" id="fig|879567.3.peg.1073"/>
<reference evidence="3 4" key="1">
    <citation type="journal article" date="2013" name="PLoS ONE">
        <title>The first genomic and proteomic characterization of a deep-sea sulfate reducer: insights into the piezophilic lifestyle of Desulfovibrio piezophilus.</title>
        <authorList>
            <person name="Pradel N."/>
            <person name="Ji B."/>
            <person name="Gimenez G."/>
            <person name="Talla E."/>
            <person name="Lenoble P."/>
            <person name="Garel M."/>
            <person name="Tamburini C."/>
            <person name="Fourquet P."/>
            <person name="Lebrun R."/>
            <person name="Bertin P."/>
            <person name="Denis Y."/>
            <person name="Pophillat M."/>
            <person name="Barbe V."/>
            <person name="Ollivier B."/>
            <person name="Dolla A."/>
        </authorList>
    </citation>
    <scope>NUCLEOTIDE SEQUENCE [LARGE SCALE GENOMIC DNA]</scope>
    <source>
        <strain evidence="4">DSM 10523 / SB164P1</strain>
    </source>
</reference>
<feature type="domain" description="Phosphatidic acid phosphatase type 2/haloperoxidase" evidence="2">
    <location>
        <begin position="96"/>
        <end position="204"/>
    </location>
</feature>